<comment type="caution">
    <text evidence="1">The sequence shown here is derived from an EMBL/GenBank/DDBJ whole genome shotgun (WGS) entry which is preliminary data.</text>
</comment>
<dbReference type="SUPFAM" id="SSF82693">
    <property type="entry name" value="Multidrug efflux transporter AcrB pore domain, PN1, PN2, PC1 and PC2 subdomains"/>
    <property type="match status" value="1"/>
</dbReference>
<dbReference type="Gene3D" id="1.20.1640.10">
    <property type="entry name" value="Multidrug efflux transporter AcrB transmembrane domain"/>
    <property type="match status" value="1"/>
</dbReference>
<dbReference type="Pfam" id="PF00873">
    <property type="entry name" value="ACR_tran"/>
    <property type="match status" value="1"/>
</dbReference>
<protein>
    <submittedName>
        <fullName evidence="1">Efflux RND transporter permease subunit</fullName>
    </submittedName>
</protein>
<sequence>MVVLLVTFGGVYTAGQMKMEAMPDISFPVIVAITPYPGASPEDVDEKVTQPVEQALMGTEGAKKVQSISADSTSVVVVEFDFDVDLDKMQQEMKEAVNRLDLPEEAMETTFNQFGFD</sequence>
<dbReference type="InterPro" id="IPR001036">
    <property type="entry name" value="Acrflvin-R"/>
</dbReference>
<name>A0ABU4GFY2_9CLOT</name>
<organism evidence="1 2">
    <name type="scientific">Clostridium boliviensis</name>
    <dbReference type="NCBI Taxonomy" id="318465"/>
    <lineage>
        <taxon>Bacteria</taxon>
        <taxon>Bacillati</taxon>
        <taxon>Bacillota</taxon>
        <taxon>Clostridia</taxon>
        <taxon>Eubacteriales</taxon>
        <taxon>Clostridiaceae</taxon>
        <taxon>Clostridium</taxon>
    </lineage>
</organism>
<evidence type="ECO:0000313" key="2">
    <source>
        <dbReference type="Proteomes" id="UP001276854"/>
    </source>
</evidence>
<dbReference type="PANTHER" id="PTHR32063:SF0">
    <property type="entry name" value="SWARMING MOTILITY PROTEIN SWRC"/>
    <property type="match status" value="1"/>
</dbReference>
<accession>A0ABU4GFY2</accession>
<feature type="non-terminal residue" evidence="1">
    <location>
        <position position="117"/>
    </location>
</feature>
<evidence type="ECO:0000313" key="1">
    <source>
        <dbReference type="EMBL" id="MDW2796544.1"/>
    </source>
</evidence>
<keyword evidence="2" id="KW-1185">Reference proteome</keyword>
<gene>
    <name evidence="1" type="ORF">RZO55_02990</name>
</gene>
<dbReference type="PANTHER" id="PTHR32063">
    <property type="match status" value="1"/>
</dbReference>
<dbReference type="Proteomes" id="UP001276854">
    <property type="component" value="Unassembled WGS sequence"/>
</dbReference>
<proteinExistence type="predicted"/>
<reference evidence="1 2" key="1">
    <citation type="submission" date="2023-10" db="EMBL/GenBank/DDBJ databases">
        <title>A novel Glycoside Hydrolase 43-Like Enzyme from Clostrdium boliviensis is an Endo-xylanase, and a Candidate for Xylooligosaccharides Production from Different Xylan Substrates.</title>
        <authorList>
            <person name="Alvarez M.T."/>
            <person name="Rocabado-Villegas L.R."/>
            <person name="Salas-Veizaga D.M."/>
            <person name="Linares-Pasten J.A."/>
            <person name="Gudmundsdottir E.E."/>
            <person name="Hreggvidsson G.O."/>
            <person name="Adlercreutz P."/>
            <person name="Nordberg Karlsson E."/>
        </authorList>
    </citation>
    <scope>NUCLEOTIDE SEQUENCE [LARGE SCALE GENOMIC DNA]</scope>
    <source>
        <strain evidence="1 2">E-1</strain>
    </source>
</reference>
<dbReference type="RefSeq" id="WP_318062811.1">
    <property type="nucleotide sequence ID" value="NZ_JAWONS010000077.1"/>
</dbReference>
<dbReference type="EMBL" id="JAWONS010000077">
    <property type="protein sequence ID" value="MDW2796544.1"/>
    <property type="molecule type" value="Genomic_DNA"/>
</dbReference>
<dbReference type="Gene3D" id="3.30.70.1430">
    <property type="entry name" value="Multidrug efflux transporter AcrB pore domain"/>
    <property type="match status" value="1"/>
</dbReference>